<dbReference type="AlphaFoldDB" id="A0A5B0KZC1"/>
<protein>
    <submittedName>
        <fullName evidence="1">Uncharacterized protein</fullName>
    </submittedName>
</protein>
<dbReference type="Proteomes" id="UP000325333">
    <property type="component" value="Unassembled WGS sequence"/>
</dbReference>
<proteinExistence type="predicted"/>
<organism evidence="1 2">
    <name type="scientific">Azospirillum argentinense</name>
    <dbReference type="NCBI Taxonomy" id="2970906"/>
    <lineage>
        <taxon>Bacteria</taxon>
        <taxon>Pseudomonadati</taxon>
        <taxon>Pseudomonadota</taxon>
        <taxon>Alphaproteobacteria</taxon>
        <taxon>Rhodospirillales</taxon>
        <taxon>Azospirillaceae</taxon>
        <taxon>Azospirillum</taxon>
    </lineage>
</organism>
<sequence>MADRQEIIDAFFWSHGPCCAGCDWWGSINSSVGECTKSAPVPSGDRIAMLGMERASIDIGAGHIMTPREHRCGDFRDTFDWSTLPVSYLKRIGAPVKRQAAREAQGEGA</sequence>
<evidence type="ECO:0000313" key="2">
    <source>
        <dbReference type="Proteomes" id="UP000325333"/>
    </source>
</evidence>
<accession>A0A5B0KZC1</accession>
<gene>
    <name evidence="1" type="ORF">FH063_001374</name>
</gene>
<evidence type="ECO:0000313" key="1">
    <source>
        <dbReference type="EMBL" id="KAA1057206.1"/>
    </source>
</evidence>
<comment type="caution">
    <text evidence="1">The sequence shown here is derived from an EMBL/GenBank/DDBJ whole genome shotgun (WGS) entry which is preliminary data.</text>
</comment>
<name>A0A5B0KZC1_9PROT</name>
<dbReference type="EMBL" id="VEWN01000002">
    <property type="protein sequence ID" value="KAA1057206.1"/>
    <property type="molecule type" value="Genomic_DNA"/>
</dbReference>
<dbReference type="RefSeq" id="WP_211103653.1">
    <property type="nucleotide sequence ID" value="NZ_VEWN01000002.1"/>
</dbReference>
<reference evidence="1 2" key="1">
    <citation type="submission" date="2019-07" db="EMBL/GenBank/DDBJ databases">
        <title>Genome sequencing of the stress-tolerant strain Azospirillum brasilense Az19.</title>
        <authorList>
            <person name="Maroniche G.A."/>
            <person name="Garcia J.E."/>
            <person name="Pagnussat L."/>
            <person name="Amenta M."/>
            <person name="Creus C.M."/>
        </authorList>
    </citation>
    <scope>NUCLEOTIDE SEQUENCE [LARGE SCALE GENOMIC DNA]</scope>
    <source>
        <strain evidence="1 2">Az19</strain>
    </source>
</reference>